<accession>F4Q1V9</accession>
<reference evidence="10" key="1">
    <citation type="journal article" date="2011" name="Genome Res.">
        <title>Phylogeny-wide analysis of social amoeba genomes highlights ancient origins for complex intercellular communication.</title>
        <authorList>
            <person name="Heidel A.J."/>
            <person name="Lawal H.M."/>
            <person name="Felder M."/>
            <person name="Schilde C."/>
            <person name="Helps N.R."/>
            <person name="Tunggal B."/>
            <person name="Rivero F."/>
            <person name="John U."/>
            <person name="Schleicher M."/>
            <person name="Eichinger L."/>
            <person name="Platzer M."/>
            <person name="Noegel A.A."/>
            <person name="Schaap P."/>
            <person name="Gloeckner G."/>
        </authorList>
    </citation>
    <scope>NUCLEOTIDE SEQUENCE [LARGE SCALE GENOMIC DNA]</scope>
    <source>
        <strain evidence="10">SH3</strain>
    </source>
</reference>
<evidence type="ECO:0000256" key="5">
    <source>
        <dbReference type="ARBA" id="ARBA00023242"/>
    </source>
</evidence>
<keyword evidence="5" id="KW-0539">Nucleus</keyword>
<dbReference type="InterPro" id="IPR034159">
    <property type="entry name" value="SF3B4_RRM2"/>
</dbReference>
<dbReference type="Pfam" id="PF00076">
    <property type="entry name" value="RRM_1"/>
    <property type="match status" value="2"/>
</dbReference>
<evidence type="ECO:0000256" key="2">
    <source>
        <dbReference type="ARBA" id="ARBA00008363"/>
    </source>
</evidence>
<keyword evidence="3" id="KW-0677">Repeat</keyword>
<dbReference type="InterPro" id="IPR012677">
    <property type="entry name" value="Nucleotide-bd_a/b_plait_sf"/>
</dbReference>
<dbReference type="GO" id="GO:0048026">
    <property type="term" value="P:positive regulation of mRNA splicing, via spliceosome"/>
    <property type="evidence" value="ECO:0007669"/>
    <property type="project" value="TreeGrafter"/>
</dbReference>
<gene>
    <name evidence="9" type="ORF">DFA_06645</name>
</gene>
<comment type="similarity">
    <text evidence="2">Belongs to the SF3B4 family.</text>
</comment>
<dbReference type="InterPro" id="IPR006357">
    <property type="entry name" value="HAD-SF_hydro_IIA"/>
</dbReference>
<evidence type="ECO:0000313" key="10">
    <source>
        <dbReference type="Proteomes" id="UP000007797"/>
    </source>
</evidence>
<dbReference type="PROSITE" id="PS50102">
    <property type="entry name" value="RRM"/>
    <property type="match status" value="2"/>
</dbReference>
<dbReference type="NCBIfam" id="TIGR01460">
    <property type="entry name" value="HAD-SF-IIA"/>
    <property type="match status" value="1"/>
</dbReference>
<feature type="domain" description="RRM" evidence="8">
    <location>
        <begin position="487"/>
        <end position="566"/>
    </location>
</feature>
<evidence type="ECO:0000256" key="1">
    <source>
        <dbReference type="ARBA" id="ARBA00004123"/>
    </source>
</evidence>
<dbReference type="OrthoDB" id="10251048at2759"/>
<dbReference type="STRING" id="1054147.F4Q1V9"/>
<dbReference type="SMART" id="SM00360">
    <property type="entry name" value="RRM"/>
    <property type="match status" value="2"/>
</dbReference>
<organism evidence="9 10">
    <name type="scientific">Cavenderia fasciculata</name>
    <name type="common">Slime mold</name>
    <name type="synonym">Dictyostelium fasciculatum</name>
    <dbReference type="NCBI Taxonomy" id="261658"/>
    <lineage>
        <taxon>Eukaryota</taxon>
        <taxon>Amoebozoa</taxon>
        <taxon>Evosea</taxon>
        <taxon>Eumycetozoa</taxon>
        <taxon>Dictyostelia</taxon>
        <taxon>Acytosteliales</taxon>
        <taxon>Cavenderiaceae</taxon>
        <taxon>Cavenderia</taxon>
    </lineage>
</organism>
<evidence type="ECO:0000256" key="7">
    <source>
        <dbReference type="SAM" id="MobiDB-lite"/>
    </source>
</evidence>
<dbReference type="KEGG" id="dfa:DFA_06645"/>
<feature type="domain" description="RRM" evidence="8">
    <location>
        <begin position="399"/>
        <end position="477"/>
    </location>
</feature>
<feature type="compositionally biased region" description="Pro residues" evidence="7">
    <location>
        <begin position="624"/>
        <end position="644"/>
    </location>
</feature>
<keyword evidence="10" id="KW-1185">Reference proteome</keyword>
<dbReference type="InterPro" id="IPR000504">
    <property type="entry name" value="RRM_dom"/>
</dbReference>
<dbReference type="GeneID" id="14870160"/>
<dbReference type="Gene3D" id="3.30.70.330">
    <property type="match status" value="2"/>
</dbReference>
<dbReference type="GO" id="GO:0071011">
    <property type="term" value="C:precatalytic spliceosome"/>
    <property type="evidence" value="ECO:0007669"/>
    <property type="project" value="TreeGrafter"/>
</dbReference>
<dbReference type="PANTHER" id="PTHR48030:SF3">
    <property type="entry name" value="SPLICING FACTOR 3B SUBUNIT 4"/>
    <property type="match status" value="1"/>
</dbReference>
<name>F4Q1V9_CACFS</name>
<evidence type="ECO:0000256" key="6">
    <source>
        <dbReference type="PROSITE-ProRule" id="PRU00176"/>
    </source>
</evidence>
<dbReference type="RefSeq" id="XP_004356871.1">
    <property type="nucleotide sequence ID" value="XM_004356818.1"/>
</dbReference>
<dbReference type="SUPFAM" id="SSF54928">
    <property type="entry name" value="RNA-binding domain, RBD"/>
    <property type="match status" value="1"/>
</dbReference>
<dbReference type="InterPro" id="IPR034158">
    <property type="entry name" value="SF3B4_RRM1"/>
</dbReference>
<keyword evidence="4 6" id="KW-0694">RNA-binding</keyword>
<dbReference type="CDD" id="cd12335">
    <property type="entry name" value="RRM2_SF3B4"/>
    <property type="match status" value="1"/>
</dbReference>
<dbReference type="CDD" id="cd12334">
    <property type="entry name" value="RRM1_SF3B4"/>
    <property type="match status" value="1"/>
</dbReference>
<feature type="region of interest" description="Disordered" evidence="7">
    <location>
        <begin position="372"/>
        <end position="396"/>
    </location>
</feature>
<dbReference type="Gene3D" id="3.40.50.1000">
    <property type="entry name" value="HAD superfamily/HAD-like"/>
    <property type="match status" value="2"/>
</dbReference>
<evidence type="ECO:0000259" key="8">
    <source>
        <dbReference type="PROSITE" id="PS50102"/>
    </source>
</evidence>
<dbReference type="PANTHER" id="PTHR48030">
    <property type="entry name" value="SPLICING FACTOR 3B SUBUNIT 4"/>
    <property type="match status" value="1"/>
</dbReference>
<comment type="subcellular location">
    <subcellularLocation>
        <location evidence="1">Nucleus</location>
    </subcellularLocation>
</comment>
<feature type="compositionally biased region" description="Basic residues" evidence="7">
    <location>
        <begin position="373"/>
        <end position="382"/>
    </location>
</feature>
<dbReference type="Pfam" id="PF13344">
    <property type="entry name" value="Hydrolase_6"/>
    <property type="match status" value="1"/>
</dbReference>
<dbReference type="AlphaFoldDB" id="F4Q1V9"/>
<dbReference type="GO" id="GO:0003723">
    <property type="term" value="F:RNA binding"/>
    <property type="evidence" value="ECO:0007669"/>
    <property type="project" value="UniProtKB-UniRule"/>
</dbReference>
<dbReference type="EMBL" id="GL883020">
    <property type="protein sequence ID" value="EGG17979.1"/>
    <property type="molecule type" value="Genomic_DNA"/>
</dbReference>
<dbReference type="SUPFAM" id="SSF56784">
    <property type="entry name" value="HAD-like"/>
    <property type="match status" value="1"/>
</dbReference>
<dbReference type="GO" id="GO:0005730">
    <property type="term" value="C:nucleolus"/>
    <property type="evidence" value="ECO:0007669"/>
    <property type="project" value="TreeGrafter"/>
</dbReference>
<dbReference type="InterPro" id="IPR035979">
    <property type="entry name" value="RBD_domain_sf"/>
</dbReference>
<evidence type="ECO:0000256" key="4">
    <source>
        <dbReference type="ARBA" id="ARBA00022884"/>
    </source>
</evidence>
<dbReference type="Proteomes" id="UP000007797">
    <property type="component" value="Unassembled WGS sequence"/>
</dbReference>
<dbReference type="Pfam" id="PF13242">
    <property type="entry name" value="Hydrolase_like"/>
    <property type="match status" value="1"/>
</dbReference>
<evidence type="ECO:0000256" key="3">
    <source>
        <dbReference type="ARBA" id="ARBA00022737"/>
    </source>
</evidence>
<evidence type="ECO:0000313" key="9">
    <source>
        <dbReference type="EMBL" id="EGG17979.1"/>
    </source>
</evidence>
<protein>
    <submittedName>
        <fullName evidence="9">RNA-binding region RNP-1 domain-containing protein</fullName>
    </submittedName>
</protein>
<dbReference type="InterPro" id="IPR023214">
    <property type="entry name" value="HAD_sf"/>
</dbReference>
<feature type="region of interest" description="Disordered" evidence="7">
    <location>
        <begin position="624"/>
        <end position="670"/>
    </location>
</feature>
<dbReference type="InterPro" id="IPR052084">
    <property type="entry name" value="SF3B4_spliceosome_assoc"/>
</dbReference>
<sequence>MKEEETKFGIVFDIDGVLMKDGVPIAGAVKALNMLVDQQTKTPIYPYVFVTNNGGFSEKEKAKKISSVLDFDIEEDRVMVAHTPMKELAEKYKNDGVIVVARKHETAVSLAQLYGFHQFTTIQQYVDKRQFLYPGKYSKFWTLGIKNQYEESADIVDNNTTTVVDIKYKAIIMFEEPAGNYYLNWIILHLYALLIINVYWGEELQILSDILQTKDGVISIDKVNKSDVQEIDLHVANPDFTYGGEFIMPRYTMGAFIQCLSTLYRLSTRGRDLAVTFYGKPYASTYNYAKELMGTQVKKLNQLGTPKHIYAIGDNPHSDIKGANQLENEGWISILVRTGVFKGDNDIENPAKYVVDDVLDAINLIMKLENNNRKKKKKKKKEKMMMTSNTTQDRGSDAATIQVRDIDPQVTEALLWELMIQVAPVVKVFMPKDKLTQQHSGRAYVEFQSENDADYAMRILNYIKLFGRPIKLKKVRINNKDKVDVGANLFIGNLDAEVDEKILHDTFIQFGAIIQPPKIMRDTSTGVSKGFGFVSYDNFASSDASIEAMNGEFLCNKPISVTYARKKDSTEKHGSQAERMIAAGKQRGIPMFAQFGGMPPPPGIVGGMPMPPPPPFLQNMSMPPPPPPTNIPGMGMPPPPPPPSSFDQMGGYPPNMFNSPPPFLSNMQHR</sequence>
<dbReference type="InterPro" id="IPR036412">
    <property type="entry name" value="HAD-like_sf"/>
</dbReference>
<proteinExistence type="inferred from homology"/>
<dbReference type="GO" id="GO:0005686">
    <property type="term" value="C:U2 snRNP"/>
    <property type="evidence" value="ECO:0007669"/>
    <property type="project" value="TreeGrafter"/>
</dbReference>